<feature type="non-terminal residue" evidence="10">
    <location>
        <position position="403"/>
    </location>
</feature>
<feature type="region of interest" description="Disordered" evidence="8">
    <location>
        <begin position="219"/>
        <end position="239"/>
    </location>
</feature>
<proteinExistence type="predicted"/>
<feature type="compositionally biased region" description="Polar residues" evidence="8">
    <location>
        <begin position="309"/>
        <end position="319"/>
    </location>
</feature>
<sequence length="403" mass="45329">MAPQPQEKKTVLDVGTWDQIFQELMQQEKPRARWTLKVDANLDPSCLAEGWKQYEMRGFGRFQCSSCHRSWASAQVHILCHMHLEPHKSQGQVIMRLFAQRCKKCSWSRFENPEFSPESAMRILKNVVLRILKKFYENGFRKFSELPIIREVPLDGSHDTKNCEGCSLGLCVLRLQNSTTEPSTSPFSYMDITSSASPVGHVSSQNQWNGYCYVPRGSGSSHTTAEPKGETSRQLTPKADRQAVQGNLQSTQRAVSQAPQRTYSEVVRRAGQQSTQQVCSQATQGAGMQTTQGTDPKTTLRAIPKAPSGSDTQTPGRIVPSRSNLQLTWTDSMATRGFSTTSGTQAVRRSSPRNAVPNGYPIYAPLMQPDYFVHNDTLDMLFFCGICFFSVLIVKWLEEGRWR</sequence>
<evidence type="ECO:0000313" key="11">
    <source>
        <dbReference type="Proteomes" id="UP000475037"/>
    </source>
</evidence>
<reference evidence="10 11" key="1">
    <citation type="submission" date="2019-11" db="EMBL/GenBank/DDBJ databases">
        <authorList>
            <person name="Yang C."/>
            <person name="Li F."/>
        </authorList>
    </citation>
    <scope>NUCLEOTIDE SEQUENCE [LARGE SCALE GENOMIC DNA]</scope>
    <source>
        <strain evidence="10">KB4526</strain>
        <tissue evidence="10">Muscle</tissue>
    </source>
</reference>
<evidence type="ECO:0000256" key="8">
    <source>
        <dbReference type="SAM" id="MobiDB-lite"/>
    </source>
</evidence>
<dbReference type="AlphaFoldDB" id="A0A6G1B9N1"/>
<evidence type="ECO:0000313" key="10">
    <source>
        <dbReference type="EMBL" id="KAF0884600.1"/>
    </source>
</evidence>
<dbReference type="GO" id="GO:0001580">
    <property type="term" value="P:detection of chemical stimulus involved in sensory perception of bitter taste"/>
    <property type="evidence" value="ECO:0007669"/>
    <property type="project" value="TreeGrafter"/>
</dbReference>
<evidence type="ECO:0000256" key="1">
    <source>
        <dbReference type="ARBA" id="ARBA00004167"/>
    </source>
</evidence>
<keyword evidence="4" id="KW-0863">Zinc-finger</keyword>
<feature type="non-terminal residue" evidence="10">
    <location>
        <position position="1"/>
    </location>
</feature>
<dbReference type="GO" id="GO:0006612">
    <property type="term" value="P:protein targeting to membrane"/>
    <property type="evidence" value="ECO:0007669"/>
    <property type="project" value="TreeGrafter"/>
</dbReference>
<evidence type="ECO:0000256" key="6">
    <source>
        <dbReference type="ARBA" id="ARBA00022989"/>
    </source>
</evidence>
<dbReference type="EMBL" id="VOAJ01001516">
    <property type="protein sequence ID" value="KAF0884600.1"/>
    <property type="molecule type" value="Genomic_DNA"/>
</dbReference>
<accession>A0A6G1B9N1</accession>
<dbReference type="Proteomes" id="UP000475037">
    <property type="component" value="Unassembled WGS sequence"/>
</dbReference>
<dbReference type="GO" id="GO:0016020">
    <property type="term" value="C:membrane"/>
    <property type="evidence" value="ECO:0007669"/>
    <property type="project" value="UniProtKB-SubCell"/>
</dbReference>
<protein>
    <submittedName>
        <fullName evidence="10">RTP4 protein</fullName>
    </submittedName>
</protein>
<dbReference type="InterPro" id="IPR027377">
    <property type="entry name" value="ZAR1/RTP1-5-like_Znf-3CxxC"/>
</dbReference>
<dbReference type="GO" id="GO:0031849">
    <property type="term" value="F:olfactory receptor binding"/>
    <property type="evidence" value="ECO:0007669"/>
    <property type="project" value="TreeGrafter"/>
</dbReference>
<name>A0A6G1B9N1_CROCR</name>
<evidence type="ECO:0000256" key="7">
    <source>
        <dbReference type="ARBA" id="ARBA00023136"/>
    </source>
</evidence>
<keyword evidence="2" id="KW-0812">Transmembrane</keyword>
<dbReference type="InterPro" id="IPR026096">
    <property type="entry name" value="R-trans_p"/>
</dbReference>
<feature type="domain" description="3CxxC-type" evidence="9">
    <location>
        <begin position="57"/>
        <end position="169"/>
    </location>
</feature>
<dbReference type="Pfam" id="PF13695">
    <property type="entry name" value="Zn_ribbon_3CxxC"/>
    <property type="match status" value="1"/>
</dbReference>
<keyword evidence="3" id="KW-0479">Metal-binding</keyword>
<dbReference type="GO" id="GO:0008270">
    <property type="term" value="F:zinc ion binding"/>
    <property type="evidence" value="ECO:0007669"/>
    <property type="project" value="UniProtKB-KW"/>
</dbReference>
<evidence type="ECO:0000259" key="9">
    <source>
        <dbReference type="SMART" id="SM01328"/>
    </source>
</evidence>
<keyword evidence="7" id="KW-0472">Membrane</keyword>
<dbReference type="PANTHER" id="PTHR14402">
    <property type="entry name" value="RECEPTOR TRANSPORTING PROTEIN"/>
    <property type="match status" value="1"/>
</dbReference>
<feature type="region of interest" description="Disordered" evidence="8">
    <location>
        <begin position="282"/>
        <end position="319"/>
    </location>
</feature>
<keyword evidence="6" id="KW-1133">Transmembrane helix</keyword>
<keyword evidence="5" id="KW-0862">Zinc</keyword>
<evidence type="ECO:0000256" key="3">
    <source>
        <dbReference type="ARBA" id="ARBA00022723"/>
    </source>
</evidence>
<gene>
    <name evidence="10" type="primary">Rtp4</name>
    <name evidence="10" type="ORF">FOF47_R01936</name>
</gene>
<dbReference type="SMART" id="SM01328">
    <property type="entry name" value="zf-3CxxC"/>
    <property type="match status" value="1"/>
</dbReference>
<organism evidence="10 11">
    <name type="scientific">Crocuta crocuta</name>
    <name type="common">Spotted hyena</name>
    <dbReference type="NCBI Taxonomy" id="9678"/>
    <lineage>
        <taxon>Eukaryota</taxon>
        <taxon>Metazoa</taxon>
        <taxon>Chordata</taxon>
        <taxon>Craniata</taxon>
        <taxon>Vertebrata</taxon>
        <taxon>Euteleostomi</taxon>
        <taxon>Mammalia</taxon>
        <taxon>Eutheria</taxon>
        <taxon>Laurasiatheria</taxon>
        <taxon>Carnivora</taxon>
        <taxon>Feliformia</taxon>
        <taxon>Hyaenidae</taxon>
        <taxon>Crocuta</taxon>
    </lineage>
</organism>
<keyword evidence="11" id="KW-1185">Reference proteome</keyword>
<evidence type="ECO:0000256" key="4">
    <source>
        <dbReference type="ARBA" id="ARBA00022771"/>
    </source>
</evidence>
<dbReference type="GO" id="GO:0005737">
    <property type="term" value="C:cytoplasm"/>
    <property type="evidence" value="ECO:0007669"/>
    <property type="project" value="TreeGrafter"/>
</dbReference>
<evidence type="ECO:0000256" key="2">
    <source>
        <dbReference type="ARBA" id="ARBA00022692"/>
    </source>
</evidence>
<comment type="subcellular location">
    <subcellularLocation>
        <location evidence="1">Membrane</location>
        <topology evidence="1">Single-pass membrane protein</topology>
    </subcellularLocation>
</comment>
<dbReference type="PANTHER" id="PTHR14402:SF8">
    <property type="entry name" value="RECEPTOR-TRANSPORTING PROTEIN 4"/>
    <property type="match status" value="1"/>
</dbReference>
<comment type="caution">
    <text evidence="10">The sequence shown here is derived from an EMBL/GenBank/DDBJ whole genome shotgun (WGS) entry which is preliminary data.</text>
</comment>
<dbReference type="GO" id="GO:0051205">
    <property type="term" value="P:protein insertion into membrane"/>
    <property type="evidence" value="ECO:0007669"/>
    <property type="project" value="TreeGrafter"/>
</dbReference>
<evidence type="ECO:0000256" key="5">
    <source>
        <dbReference type="ARBA" id="ARBA00022833"/>
    </source>
</evidence>
<feature type="compositionally biased region" description="Low complexity" evidence="8">
    <location>
        <begin position="282"/>
        <end position="294"/>
    </location>
</feature>